<proteinExistence type="predicted"/>
<name>A0A8S3Y790_PARAO</name>
<evidence type="ECO:0000313" key="1">
    <source>
        <dbReference type="EMBL" id="CAG5055871.1"/>
    </source>
</evidence>
<sequence length="126" mass="14513">MRRKEEAELKSIQEMKLIKEFDPDCLPIFAAKNLNNHPAVSFDHVDVTTFLKELTLLKSDVACFKAKQPVISNEVKLSEDIDLIRKEIDNVKKITLEFREVNHGSSKRQDNLFLGSYHNDNVARLS</sequence>
<dbReference type="EMBL" id="CAJQZP010001593">
    <property type="protein sequence ID" value="CAG5055871.1"/>
    <property type="molecule type" value="Genomic_DNA"/>
</dbReference>
<organism evidence="1 2">
    <name type="scientific">Parnassius apollo</name>
    <name type="common">Apollo butterfly</name>
    <name type="synonym">Papilio apollo</name>
    <dbReference type="NCBI Taxonomy" id="110799"/>
    <lineage>
        <taxon>Eukaryota</taxon>
        <taxon>Metazoa</taxon>
        <taxon>Ecdysozoa</taxon>
        <taxon>Arthropoda</taxon>
        <taxon>Hexapoda</taxon>
        <taxon>Insecta</taxon>
        <taxon>Pterygota</taxon>
        <taxon>Neoptera</taxon>
        <taxon>Endopterygota</taxon>
        <taxon>Lepidoptera</taxon>
        <taxon>Glossata</taxon>
        <taxon>Ditrysia</taxon>
        <taxon>Papilionoidea</taxon>
        <taxon>Papilionidae</taxon>
        <taxon>Parnassiinae</taxon>
        <taxon>Parnassini</taxon>
        <taxon>Parnassius</taxon>
        <taxon>Parnassius</taxon>
    </lineage>
</organism>
<comment type="caution">
    <text evidence="1">The sequence shown here is derived from an EMBL/GenBank/DDBJ whole genome shotgun (WGS) entry which is preliminary data.</text>
</comment>
<evidence type="ECO:0000313" key="2">
    <source>
        <dbReference type="Proteomes" id="UP000691718"/>
    </source>
</evidence>
<gene>
    <name evidence="1" type="ORF">PAPOLLO_LOCUS26536</name>
</gene>
<protein>
    <submittedName>
        <fullName evidence="1">(apollo) hypothetical protein</fullName>
    </submittedName>
</protein>
<dbReference type="OrthoDB" id="7323539at2759"/>
<keyword evidence="2" id="KW-1185">Reference proteome</keyword>
<dbReference type="Proteomes" id="UP000691718">
    <property type="component" value="Unassembled WGS sequence"/>
</dbReference>
<reference evidence="1" key="1">
    <citation type="submission" date="2021-04" db="EMBL/GenBank/DDBJ databases">
        <authorList>
            <person name="Tunstrom K."/>
        </authorList>
    </citation>
    <scope>NUCLEOTIDE SEQUENCE</scope>
</reference>
<dbReference type="AlphaFoldDB" id="A0A8S3Y790"/>
<accession>A0A8S3Y790</accession>